<keyword evidence="13" id="KW-0862">Zinc</keyword>
<dbReference type="PROSITE" id="PS50245">
    <property type="entry name" value="CAP_GLY_2"/>
    <property type="match status" value="3"/>
</dbReference>
<dbReference type="FunFam" id="3.90.70.10:FF:000206">
    <property type="entry name" value="Uncharacterized protein"/>
    <property type="match status" value="1"/>
</dbReference>
<dbReference type="Gene3D" id="3.90.70.10">
    <property type="entry name" value="Cysteine proteinases"/>
    <property type="match status" value="2"/>
</dbReference>
<dbReference type="Proteomes" id="UP000886611">
    <property type="component" value="Unassembled WGS sequence"/>
</dbReference>
<evidence type="ECO:0000256" key="3">
    <source>
        <dbReference type="ARBA" id="ARBA00004556"/>
    </source>
</evidence>
<reference evidence="17 18" key="1">
    <citation type="journal article" date="2021" name="Cell">
        <title>Tracing the genetic footprints of vertebrate landing in non-teleost ray-finned fishes.</title>
        <authorList>
            <person name="Bi X."/>
            <person name="Wang K."/>
            <person name="Yang L."/>
            <person name="Pan H."/>
            <person name="Jiang H."/>
            <person name="Wei Q."/>
            <person name="Fang M."/>
            <person name="Yu H."/>
            <person name="Zhu C."/>
            <person name="Cai Y."/>
            <person name="He Y."/>
            <person name="Gan X."/>
            <person name="Zeng H."/>
            <person name="Yu D."/>
            <person name="Zhu Y."/>
            <person name="Jiang H."/>
            <person name="Qiu Q."/>
            <person name="Yang H."/>
            <person name="Zhang Y.E."/>
            <person name="Wang W."/>
            <person name="Zhu M."/>
            <person name="He S."/>
            <person name="Zhang G."/>
        </authorList>
    </citation>
    <scope>NUCLEOTIDE SEQUENCE [LARGE SCALE GENOMIC DNA]</scope>
    <source>
        <strain evidence="17">Bchr_013</strain>
    </source>
</reference>
<gene>
    <name evidence="17" type="primary">Cyld_0</name>
    <name evidence="17" type="ORF">GTO96_0000210</name>
</gene>
<feature type="domain" description="CAP-Gly" evidence="16">
    <location>
        <begin position="252"/>
        <end position="288"/>
    </location>
</feature>
<evidence type="ECO:0000256" key="11">
    <source>
        <dbReference type="ARBA" id="ARBA00022801"/>
    </source>
</evidence>
<sequence>MSNNSERSLHPSKMYLVRSDYQATDHLEGTILIPQGYLCQAQEQVYEMCPSGAGGQRRNRVEQLWVKVLDSGDVLKVDRDVLTEIREDFAYLLEPVSDLHERIMLIQCPKKLALLGSLEPGAKLRVQIHSSGSKAPGVLRYRGPLGSGSSGIHFGVQLQGSAAGKGFTNGTYKGHQFFQCPENCGVFVAVNRIELAMSEDRSRQSIEILSRTADSTSPLFEIGQRVCFQMEDSIQYGEVVFCGILPNKQDHGIFVGIHLENRVGSWDGFFKGVQLCKFPSPEYGILLPISKVHKVPVVSVQISSGSSFLSRGGSDRKQQSRSLKSRQTDVSQDPEPTNVRRQLTKKEQRSCSDAGERPGRSYFNSLEEQAGLARTLSTRLPHSDSSSSVDEKMPSLSSYWSTQSKPPGGEEIPSSPQAKHSAELLKNHNEEEDANLEVNSMVEVKDPPIYGVIRWIGEIKGMTDTVAGLELEEVIAAGTDGTYLGERFFKCAPNKGLFVKLKNCRPDPRFPAHQVRANQVDRCNSIAFAEWASEKVEEDTPPELGEQAKERFTGWKKGIQGNFNSCYLDATLFCLFSFSSVLDTVLLRPKGKNDSNMYGETQELLRSEIVNPLRKSGNQKPQDCYFYQLFPERQTGVQIPSVQQLLEWSFVHSRLKFSEAPSCLIIQMPRFGKDFKMFNAILPSSHLDITDLLDDTPRECSICQRLAVVECSKCYEEQDINPGKIKQFCTTCSQQVHRHRQRHSHRPEPLQIPERLLPEEEMELRLFPRQTLDLYAVLCIETSHYVSFVKHGPEDMDWLFFDSMADREGGQNGFNIPCVSPCPEVAPYLQMSSAELQELDHKSIQGSARRLLCDAYMCFYQSPSLSLYK</sequence>
<name>A0A8X7X6T1_POLSE</name>
<dbReference type="InterPro" id="IPR038765">
    <property type="entry name" value="Papain-like_cys_pep_sf"/>
</dbReference>
<proteinExistence type="inferred from homology"/>
<evidence type="ECO:0000256" key="5">
    <source>
        <dbReference type="ARBA" id="ARBA00012759"/>
    </source>
</evidence>
<keyword evidence="18" id="KW-1185">Reference proteome</keyword>
<feature type="domain" description="USP" evidence="15">
    <location>
        <begin position="557"/>
        <end position="863"/>
    </location>
</feature>
<feature type="compositionally biased region" description="Polar residues" evidence="14">
    <location>
        <begin position="376"/>
        <end position="388"/>
    </location>
</feature>
<feature type="domain" description="CAP-Gly" evidence="16">
    <location>
        <begin position="457"/>
        <end position="500"/>
    </location>
</feature>
<protein>
    <recommendedName>
        <fullName evidence="5">ubiquitinyl hydrolase 1</fullName>
        <ecNumber evidence="5">3.4.19.12</ecNumber>
    </recommendedName>
</protein>
<dbReference type="Pfam" id="PF01302">
    <property type="entry name" value="CAP_GLY"/>
    <property type="match status" value="3"/>
</dbReference>
<accession>A0A8X7X6T1</accession>
<keyword evidence="10" id="KW-0833">Ubl conjugation pathway</keyword>
<evidence type="ECO:0000313" key="18">
    <source>
        <dbReference type="Proteomes" id="UP000886611"/>
    </source>
</evidence>
<keyword evidence="8" id="KW-0645">Protease</keyword>
<evidence type="ECO:0000256" key="6">
    <source>
        <dbReference type="ARBA" id="ARBA00022490"/>
    </source>
</evidence>
<keyword evidence="9" id="KW-0479">Metal-binding</keyword>
<evidence type="ECO:0000313" key="17">
    <source>
        <dbReference type="EMBL" id="KAG2462094.1"/>
    </source>
</evidence>
<feature type="region of interest" description="Disordered" evidence="14">
    <location>
        <begin position="305"/>
        <end position="363"/>
    </location>
</feature>
<dbReference type="PANTHER" id="PTHR11830">
    <property type="entry name" value="40S RIBOSOMAL PROTEIN S3A"/>
    <property type="match status" value="1"/>
</dbReference>
<evidence type="ECO:0000256" key="10">
    <source>
        <dbReference type="ARBA" id="ARBA00022786"/>
    </source>
</evidence>
<dbReference type="Gene3D" id="2.30.30.190">
    <property type="entry name" value="CAP Gly-rich-like domain"/>
    <property type="match status" value="3"/>
</dbReference>
<evidence type="ECO:0000256" key="8">
    <source>
        <dbReference type="ARBA" id="ARBA00022670"/>
    </source>
</evidence>
<feature type="non-terminal residue" evidence="17">
    <location>
        <position position="1"/>
    </location>
</feature>
<evidence type="ECO:0000256" key="2">
    <source>
        <dbReference type="ARBA" id="ARBA00004300"/>
    </source>
</evidence>
<keyword evidence="11 17" id="KW-0378">Hydrolase</keyword>
<evidence type="ECO:0000259" key="15">
    <source>
        <dbReference type="PROSITE" id="PS50235"/>
    </source>
</evidence>
<comment type="catalytic activity">
    <reaction evidence="1">
        <text>Thiol-dependent hydrolysis of ester, thioester, amide, peptide and isopeptide bonds formed by the C-terminal Gly of ubiquitin (a 76-residue protein attached to proteins as an intracellular targeting signal).</text>
        <dbReference type="EC" id="3.4.19.12"/>
    </reaction>
</comment>
<dbReference type="FunFam" id="2.30.30.190:FF:000004">
    <property type="entry name" value="Putative ubiquitin carboxyl-terminal hydrolase CYLD"/>
    <property type="match status" value="1"/>
</dbReference>
<dbReference type="InterPro" id="IPR028889">
    <property type="entry name" value="USP"/>
</dbReference>
<dbReference type="GO" id="GO:0004843">
    <property type="term" value="F:cysteine-type deubiquitinase activity"/>
    <property type="evidence" value="ECO:0007669"/>
    <property type="project" value="UniProtKB-EC"/>
</dbReference>
<comment type="subcellular location">
    <subcellularLocation>
        <location evidence="2">Cytoplasm</location>
        <location evidence="2">Cytoskeleton</location>
        <location evidence="2">Microtubule organizing center</location>
        <location evidence="2">Centrosome</location>
    </subcellularLocation>
    <subcellularLocation>
        <location evidence="3">Cytoplasm</location>
        <location evidence="3">Perinuclear region</location>
    </subcellularLocation>
</comment>
<evidence type="ECO:0000256" key="14">
    <source>
        <dbReference type="SAM" id="MobiDB-lite"/>
    </source>
</evidence>
<dbReference type="PROSITE" id="PS50235">
    <property type="entry name" value="USP_3"/>
    <property type="match status" value="1"/>
</dbReference>
<feature type="non-terminal residue" evidence="17">
    <location>
        <position position="869"/>
    </location>
</feature>
<dbReference type="InterPro" id="IPR000938">
    <property type="entry name" value="CAP-Gly_domain"/>
</dbReference>
<dbReference type="SMART" id="SM01052">
    <property type="entry name" value="CAP_GLY"/>
    <property type="match status" value="3"/>
</dbReference>
<comment type="caution">
    <text evidence="17">The sequence shown here is derived from an EMBL/GenBank/DDBJ whole genome shotgun (WGS) entry which is preliminary data.</text>
</comment>
<evidence type="ECO:0000259" key="16">
    <source>
        <dbReference type="PROSITE" id="PS50245"/>
    </source>
</evidence>
<dbReference type="FunFam" id="2.30.30.190:FF:000007">
    <property type="entry name" value="Putative ubiquitin carboxyl-terminal hydrolase CYLD"/>
    <property type="match status" value="1"/>
</dbReference>
<dbReference type="SUPFAM" id="SSF54001">
    <property type="entry name" value="Cysteine proteinases"/>
    <property type="match status" value="1"/>
</dbReference>
<feature type="domain" description="CAP-Gly" evidence="16">
    <location>
        <begin position="151"/>
        <end position="189"/>
    </location>
</feature>
<dbReference type="GO" id="GO:0006508">
    <property type="term" value="P:proteolysis"/>
    <property type="evidence" value="ECO:0007669"/>
    <property type="project" value="UniProtKB-KW"/>
</dbReference>
<organism evidence="17 18">
    <name type="scientific">Polypterus senegalus</name>
    <name type="common">Senegal bichir</name>
    <dbReference type="NCBI Taxonomy" id="55291"/>
    <lineage>
        <taxon>Eukaryota</taxon>
        <taxon>Metazoa</taxon>
        <taxon>Chordata</taxon>
        <taxon>Craniata</taxon>
        <taxon>Vertebrata</taxon>
        <taxon>Euteleostomi</taxon>
        <taxon>Actinopterygii</taxon>
        <taxon>Polypteriformes</taxon>
        <taxon>Polypteridae</taxon>
        <taxon>Polypterus</taxon>
    </lineage>
</organism>
<evidence type="ECO:0000256" key="9">
    <source>
        <dbReference type="ARBA" id="ARBA00022723"/>
    </source>
</evidence>
<evidence type="ECO:0000256" key="7">
    <source>
        <dbReference type="ARBA" id="ARBA00022553"/>
    </source>
</evidence>
<feature type="region of interest" description="Disordered" evidence="14">
    <location>
        <begin position="376"/>
        <end position="423"/>
    </location>
</feature>
<evidence type="ECO:0000256" key="4">
    <source>
        <dbReference type="ARBA" id="ARBA00009085"/>
    </source>
</evidence>
<evidence type="ECO:0000256" key="12">
    <source>
        <dbReference type="ARBA" id="ARBA00022807"/>
    </source>
</evidence>
<dbReference type="AlphaFoldDB" id="A0A8X7X6T1"/>
<keyword evidence="6" id="KW-0963">Cytoplasm</keyword>
<dbReference type="GO" id="GO:0046872">
    <property type="term" value="F:metal ion binding"/>
    <property type="evidence" value="ECO:0007669"/>
    <property type="project" value="UniProtKB-KW"/>
</dbReference>
<comment type="similarity">
    <text evidence="4">Belongs to the peptidase C19 family.</text>
</comment>
<feature type="compositionally biased region" description="Basic and acidic residues" evidence="14">
    <location>
        <begin position="344"/>
        <end position="359"/>
    </location>
</feature>
<evidence type="ECO:0000256" key="13">
    <source>
        <dbReference type="ARBA" id="ARBA00022833"/>
    </source>
</evidence>
<feature type="compositionally biased region" description="Polar residues" evidence="14">
    <location>
        <begin position="395"/>
        <end position="405"/>
    </location>
</feature>
<feature type="compositionally biased region" description="Polar residues" evidence="14">
    <location>
        <begin position="328"/>
        <end position="341"/>
    </location>
</feature>
<dbReference type="EMBL" id="JAATIS010004040">
    <property type="protein sequence ID" value="KAG2462094.1"/>
    <property type="molecule type" value="Genomic_DNA"/>
</dbReference>
<dbReference type="SUPFAM" id="SSF74924">
    <property type="entry name" value="Cap-Gly domain"/>
    <property type="match status" value="3"/>
</dbReference>
<keyword evidence="7" id="KW-0597">Phosphoprotein</keyword>
<evidence type="ECO:0000256" key="1">
    <source>
        <dbReference type="ARBA" id="ARBA00000707"/>
    </source>
</evidence>
<dbReference type="InterPro" id="IPR036859">
    <property type="entry name" value="CAP-Gly_dom_sf"/>
</dbReference>
<dbReference type="GO" id="GO:0005813">
    <property type="term" value="C:centrosome"/>
    <property type="evidence" value="ECO:0007669"/>
    <property type="project" value="UniProtKB-SubCell"/>
</dbReference>
<dbReference type="GO" id="GO:0048471">
    <property type="term" value="C:perinuclear region of cytoplasm"/>
    <property type="evidence" value="ECO:0007669"/>
    <property type="project" value="UniProtKB-SubCell"/>
</dbReference>
<dbReference type="EC" id="3.4.19.12" evidence="5"/>
<keyword evidence="12" id="KW-0788">Thiol protease</keyword>